<dbReference type="SUPFAM" id="SSF143011">
    <property type="entry name" value="RelE-like"/>
    <property type="match status" value="1"/>
</dbReference>
<name>A0A0W8G2U9_9ZZZZ</name>
<accession>A0A0W8G2U9</accession>
<dbReference type="EMBL" id="LNQE01000336">
    <property type="protein sequence ID" value="KUG27361.1"/>
    <property type="molecule type" value="Genomic_DNA"/>
</dbReference>
<dbReference type="Gene3D" id="3.30.2310.20">
    <property type="entry name" value="RelE-like"/>
    <property type="match status" value="1"/>
</dbReference>
<gene>
    <name evidence="1" type="ORF">ASZ90_002797</name>
</gene>
<dbReference type="AlphaFoldDB" id="A0A0W8G2U9"/>
<dbReference type="InterPro" id="IPR035093">
    <property type="entry name" value="RelE/ParE_toxin_dom_sf"/>
</dbReference>
<organism evidence="1">
    <name type="scientific">hydrocarbon metagenome</name>
    <dbReference type="NCBI Taxonomy" id="938273"/>
    <lineage>
        <taxon>unclassified sequences</taxon>
        <taxon>metagenomes</taxon>
        <taxon>ecological metagenomes</taxon>
    </lineage>
</organism>
<evidence type="ECO:0008006" key="2">
    <source>
        <dbReference type="Google" id="ProtNLM"/>
    </source>
</evidence>
<protein>
    <recommendedName>
        <fullName evidence="2">Cytotoxic translational repressor of toxin-antitoxin stability system</fullName>
    </recommendedName>
</protein>
<evidence type="ECO:0000313" key="1">
    <source>
        <dbReference type="EMBL" id="KUG27361.1"/>
    </source>
</evidence>
<comment type="caution">
    <text evidence="1">The sequence shown here is derived from an EMBL/GenBank/DDBJ whole genome shotgun (WGS) entry which is preliminary data.</text>
</comment>
<reference evidence="1" key="1">
    <citation type="journal article" date="2015" name="Proc. Natl. Acad. Sci. U.S.A.">
        <title>Networks of energetic and metabolic interactions define dynamics in microbial communities.</title>
        <authorList>
            <person name="Embree M."/>
            <person name="Liu J.K."/>
            <person name="Al-Bassam M.M."/>
            <person name="Zengler K."/>
        </authorList>
    </citation>
    <scope>NUCLEOTIDE SEQUENCE</scope>
</reference>
<proteinExistence type="predicted"/>
<sequence length="41" mass="4922">MKKLTDRAGYRLRVGAYRVFFQVEDGKVVITEVKKRNERTY</sequence>